<keyword evidence="4" id="KW-0472">Membrane</keyword>
<sequence>MFAIISLFVAMVVIIQIPYVQTKIVHKTSKYLSEKTGFKSMISYVNIRWFDTILLEGVEILDTQDSLMIGVEEITVDFNLNSLLFSDAINLDEVNLQQAKVQLIRNSPDGYLNINLFIANLNKLGSSEKGKGGGKSKPFLVDNIQLQNSQFSLIEPKKDSIRQGFDFRHFVLNNINAGIGQFKIVADTIEMDVRGLTTVEPVNNFVIKDLSTFFRICNRSMTFDRLNLITENSQIKESVIFNYESIKQLNDFNNNVRINAHLTGSTIFSKELAVFAPYMNRFEEFYKISGKFSGLISSLSIRDLELSFGNDSKIDGNLNIDGLPDFQESFIDLNLKNSKITSKDLFPYVKGNAFQQITRLGDVKFNGEFLGFPYDFVANGTFQTQFGRFDSDINLKTDEAAKSSVYSGSLKTYNFDFGGLIGYSDIVQRISLNGNIKGSGLTLEKADFELNADISKLGFKYYDYKNITTDARLTKELFNGSLGINDPNLKFSGDVSVDFRNNKNLFKVNARLDTLFASAIGLANKESFISTTLDLDMQGNTIDELIGEASFSNTSLIYDNKSLDLDTLHVFSSKNDRFRKFNLDSKEFSVDADGEFTFTKIYRDISDLYYEYKLNFKNDPKELSDYYKRKRNKKPEKYTFNYEIILKDINPYFKLINQDGYVAQNSKIEGKFTHGYTSILSTYAQLDTIRYRQSLFLNNSFDLSASKIADSANVLAMAYLFSDKQVYQDFVNTDNIMMEAVWDKDKIDFSSSFSQTENNNHFELNGLLVFLEESIEIKLAPSSSRAIDKIWHIQDNNKITFHNNEIIVDSLKIKSEDQYLLLDGVVSDSLVKKLKLVVHNFKIENINPLLRKELQGTIDGFVEFQRLFASPKINSQLQVSTFKINNFLVGNLYGLAAWENKLDRARLDFEIERLGKKIVDLRGYVTPGHETQQLDLSANFDQAELGVIEPFLDEYITEIKGLGSGEFDITGTLDYPMLRGDGFLSDGQVKINYLNTKYSFDGDIFLDDNEIGVRNLKLTDDNGSASTFSGGLFHDGFKNFIVDFEGDLDAFKVLNTSAKHNSLYYGTAIVTGDIEILGSFSNLNIYAEATTNRGTRFFIPVNATDEVEQLDFIRFTKKKDSILLGDPDDEIESVNIQRLNLDFDLDITPDAYSEIIFDIKSGDIIRGRSNGKLKLQIDPKGEFNMFGNLEIEEGAYNFTLKNIINKEFVIAPKSKISWFGDPYGGVMDIRASYAQQAALSPLFDTTEVRQNPDLRRKYPASVVLDLKGDLLNPGINFDLDFTAYPFTLNNSVTRLKSRLDNDEQELSRQVFSLIMLRKFSPRGTFDLGAGQSVSSSVSELLSNQLSYWITQVDENLEIDVDLGNLDEDAFNTFQLRLSYSFLDGRLRVTRDGGFTDGDSNAGVNSIVGDWTLEYLLTPDGRLKAKMYNKNNFYSDNTADQRSSTTAGFSIQYTENFDKIREIWKKNRASKDQIDAGVGKESDQEESEPLPEESVGGDISKKTTNRSDNKLP</sequence>
<dbReference type="PANTHER" id="PTHR36985:SF1">
    <property type="entry name" value="TRANSLOCATION AND ASSEMBLY MODULE SUBUNIT TAMB"/>
    <property type="match status" value="1"/>
</dbReference>
<dbReference type="Proteomes" id="UP001172083">
    <property type="component" value="Unassembled WGS sequence"/>
</dbReference>
<protein>
    <submittedName>
        <fullName evidence="7">Translocation/assembly module TamB domain-containing protein</fullName>
    </submittedName>
</protein>
<evidence type="ECO:0000256" key="3">
    <source>
        <dbReference type="ARBA" id="ARBA00022989"/>
    </source>
</evidence>
<organism evidence="7 8">
    <name type="scientific">Agaribacillus aureus</name>
    <dbReference type="NCBI Taxonomy" id="3051825"/>
    <lineage>
        <taxon>Bacteria</taxon>
        <taxon>Pseudomonadati</taxon>
        <taxon>Bacteroidota</taxon>
        <taxon>Cytophagia</taxon>
        <taxon>Cytophagales</taxon>
        <taxon>Splendidivirgaceae</taxon>
        <taxon>Agaribacillus</taxon>
    </lineage>
</organism>
<feature type="compositionally biased region" description="Basic and acidic residues" evidence="5">
    <location>
        <begin position="1468"/>
        <end position="1481"/>
    </location>
</feature>
<feature type="domain" description="Translocation and assembly module TamB C-terminal" evidence="6">
    <location>
        <begin position="1020"/>
        <end position="1456"/>
    </location>
</feature>
<comment type="subcellular location">
    <subcellularLocation>
        <location evidence="1">Membrane</location>
        <topology evidence="1">Single-pass membrane protein</topology>
    </subcellularLocation>
</comment>
<comment type="caution">
    <text evidence="7">The sequence shown here is derived from an EMBL/GenBank/DDBJ whole genome shotgun (WGS) entry which is preliminary data.</text>
</comment>
<feature type="compositionally biased region" description="Basic and acidic residues" evidence="5">
    <location>
        <begin position="1498"/>
        <end position="1511"/>
    </location>
</feature>
<dbReference type="RefSeq" id="WP_346757486.1">
    <property type="nucleotide sequence ID" value="NZ_JAUJEB010000001.1"/>
</dbReference>
<gene>
    <name evidence="7" type="ORF">QQ020_08875</name>
</gene>
<evidence type="ECO:0000256" key="2">
    <source>
        <dbReference type="ARBA" id="ARBA00022692"/>
    </source>
</evidence>
<evidence type="ECO:0000256" key="4">
    <source>
        <dbReference type="ARBA" id="ARBA00023136"/>
    </source>
</evidence>
<evidence type="ECO:0000256" key="1">
    <source>
        <dbReference type="ARBA" id="ARBA00004167"/>
    </source>
</evidence>
<feature type="region of interest" description="Disordered" evidence="5">
    <location>
        <begin position="1468"/>
        <end position="1511"/>
    </location>
</feature>
<reference evidence="7" key="1">
    <citation type="submission" date="2023-06" db="EMBL/GenBank/DDBJ databases">
        <title>Genomic of Agaribacillus aureum.</title>
        <authorList>
            <person name="Wang G."/>
        </authorList>
    </citation>
    <scope>NUCLEOTIDE SEQUENCE</scope>
    <source>
        <strain evidence="7">BMA12</strain>
    </source>
</reference>
<evidence type="ECO:0000313" key="8">
    <source>
        <dbReference type="Proteomes" id="UP001172083"/>
    </source>
</evidence>
<dbReference type="InterPro" id="IPR007452">
    <property type="entry name" value="TamB_C"/>
</dbReference>
<evidence type="ECO:0000259" key="6">
    <source>
        <dbReference type="Pfam" id="PF04357"/>
    </source>
</evidence>
<dbReference type="Pfam" id="PF04357">
    <property type="entry name" value="TamB"/>
    <property type="match status" value="1"/>
</dbReference>
<accession>A0ABT8L7F0</accession>
<evidence type="ECO:0000256" key="5">
    <source>
        <dbReference type="SAM" id="MobiDB-lite"/>
    </source>
</evidence>
<keyword evidence="8" id="KW-1185">Reference proteome</keyword>
<keyword evidence="2" id="KW-0812">Transmembrane</keyword>
<dbReference type="PANTHER" id="PTHR36985">
    <property type="entry name" value="TRANSLOCATION AND ASSEMBLY MODULE SUBUNIT TAMB"/>
    <property type="match status" value="1"/>
</dbReference>
<dbReference type="EMBL" id="JAUJEB010000001">
    <property type="protein sequence ID" value="MDN5212163.1"/>
    <property type="molecule type" value="Genomic_DNA"/>
</dbReference>
<keyword evidence="3" id="KW-1133">Transmembrane helix</keyword>
<proteinExistence type="predicted"/>
<name>A0ABT8L7F0_9BACT</name>
<evidence type="ECO:0000313" key="7">
    <source>
        <dbReference type="EMBL" id="MDN5212163.1"/>
    </source>
</evidence>